<comment type="caution">
    <text evidence="4">The sequence shown here is derived from an EMBL/GenBank/DDBJ whole genome shotgun (WGS) entry which is preliminary data.</text>
</comment>
<keyword evidence="3" id="KW-0378">Hydrolase</keyword>
<dbReference type="GO" id="GO:0004553">
    <property type="term" value="F:hydrolase activity, hydrolyzing O-glycosyl compounds"/>
    <property type="evidence" value="ECO:0007669"/>
    <property type="project" value="InterPro"/>
</dbReference>
<feature type="active site" description="Proton acceptor" evidence="1">
    <location>
        <position position="297"/>
    </location>
</feature>
<feature type="active site" description="Proton donor" evidence="1">
    <location>
        <position position="151"/>
    </location>
</feature>
<protein>
    <recommendedName>
        <fullName evidence="3">Glucanase</fullName>
        <ecNumber evidence="3">3.2.1.-</ecNumber>
    </recommendedName>
</protein>
<dbReference type="AlphaFoldDB" id="A0A562V193"/>
<keyword evidence="3" id="KW-0624">Polysaccharide degradation</keyword>
<dbReference type="InterPro" id="IPR016288">
    <property type="entry name" value="Beta_cellobiohydrolase"/>
</dbReference>
<feature type="signal peptide" evidence="3">
    <location>
        <begin position="1"/>
        <end position="28"/>
    </location>
</feature>
<comment type="similarity">
    <text evidence="3">Belongs to the glycosyl hydrolase family 6.</text>
</comment>
<evidence type="ECO:0000313" key="5">
    <source>
        <dbReference type="Proteomes" id="UP000321617"/>
    </source>
</evidence>
<keyword evidence="3" id="KW-0732">Signal</keyword>
<dbReference type="OrthoDB" id="309899at2"/>
<dbReference type="PANTHER" id="PTHR34876:SF4">
    <property type="entry name" value="1,4-BETA-D-GLUCAN CELLOBIOHYDROLASE C-RELATED"/>
    <property type="match status" value="1"/>
</dbReference>
<evidence type="ECO:0000256" key="2">
    <source>
        <dbReference type="PIRSR" id="PIRSR001100-2"/>
    </source>
</evidence>
<dbReference type="Pfam" id="PF01341">
    <property type="entry name" value="Glyco_hydro_6"/>
    <property type="match status" value="1"/>
</dbReference>
<dbReference type="InterPro" id="IPR036434">
    <property type="entry name" value="Beta_cellobiohydrolase_sf"/>
</dbReference>
<evidence type="ECO:0000256" key="3">
    <source>
        <dbReference type="RuleBase" id="RU361186"/>
    </source>
</evidence>
<dbReference type="SUPFAM" id="SSF51989">
    <property type="entry name" value="Glycosyl hydrolases family 6, cellulases"/>
    <property type="match status" value="1"/>
</dbReference>
<feature type="binding site" evidence="2">
    <location>
        <position position="194"/>
    </location>
    <ligand>
        <name>substrate</name>
    </ligand>
</feature>
<evidence type="ECO:0000313" key="4">
    <source>
        <dbReference type="EMBL" id="TWJ11648.1"/>
    </source>
</evidence>
<dbReference type="PIRSF" id="PIRSF001100">
    <property type="entry name" value="Beta_cellobiohydrolase"/>
    <property type="match status" value="1"/>
</dbReference>
<dbReference type="GO" id="GO:0030245">
    <property type="term" value="P:cellulose catabolic process"/>
    <property type="evidence" value="ECO:0007669"/>
    <property type="project" value="UniProtKB-KW"/>
</dbReference>
<dbReference type="PRINTS" id="PR00733">
    <property type="entry name" value="GLHYDRLASE6"/>
</dbReference>
<name>A0A562V193_9ACTN</name>
<keyword evidence="5" id="KW-1185">Reference proteome</keyword>
<feature type="chain" id="PRO_5022260620" description="Glucanase" evidence="3">
    <location>
        <begin position="29"/>
        <end position="325"/>
    </location>
</feature>
<keyword evidence="3" id="KW-0119">Carbohydrate metabolism</keyword>
<sequence length="325" mass="34243">MRFPRALLAVVAAAATAVPVSIAVTAHAATSDDPPRVAQSDFYVNPESNAYKWLDRNPGHHDADAIRTHLAEQATANWYGDWVNDIPLSQYVADAESAGRMPIVVAYNMYERDCGGQSQGGADTPDLYRQWIDRFAADLGDRPAIVVLEPDAVAQLLAGCLAEPDVRTELLGYAVDALAATAATVYIDAGNYEWPTDPAQVAATLEDIGVQQVRGFALNTSNHYTTADSVTRAAAINAHLSAPAGFVVDTSRNGSGKTQSGPMSWCNPVGATLGEHSTYSGGPADAHLWLKVPGDSDGDCGYGSGIPAGTFSEKLAMALITGDYV</sequence>
<dbReference type="EC" id="3.2.1.-" evidence="3"/>
<keyword evidence="3" id="KW-0326">Glycosidase</keyword>
<evidence type="ECO:0000256" key="1">
    <source>
        <dbReference type="PIRSR" id="PIRSR001100-1"/>
    </source>
</evidence>
<dbReference type="Proteomes" id="UP000321617">
    <property type="component" value="Unassembled WGS sequence"/>
</dbReference>
<dbReference type="RefSeq" id="WP_147138057.1">
    <property type="nucleotide sequence ID" value="NZ_BAABIJ010000002.1"/>
</dbReference>
<dbReference type="PANTHER" id="PTHR34876">
    <property type="match status" value="1"/>
</dbReference>
<reference evidence="4 5" key="1">
    <citation type="journal article" date="2013" name="Stand. Genomic Sci.">
        <title>Genomic Encyclopedia of Type Strains, Phase I: The one thousand microbial genomes (KMG-I) project.</title>
        <authorList>
            <person name="Kyrpides N.C."/>
            <person name="Woyke T."/>
            <person name="Eisen J.A."/>
            <person name="Garrity G."/>
            <person name="Lilburn T.G."/>
            <person name="Beck B.J."/>
            <person name="Whitman W.B."/>
            <person name="Hugenholtz P."/>
            <person name="Klenk H.P."/>
        </authorList>
    </citation>
    <scope>NUCLEOTIDE SEQUENCE [LARGE SCALE GENOMIC DNA]</scope>
    <source>
        <strain evidence="4 5">DSM 45044</strain>
    </source>
</reference>
<keyword evidence="3" id="KW-0136">Cellulose degradation</keyword>
<proteinExistence type="inferred from homology"/>
<feature type="binding site" evidence="2">
    <location>
        <position position="222"/>
    </location>
    <ligand>
        <name>substrate</name>
    </ligand>
</feature>
<dbReference type="Gene3D" id="3.20.20.40">
    <property type="entry name" value="1, 4-beta cellobiohydrolase"/>
    <property type="match status" value="1"/>
</dbReference>
<gene>
    <name evidence="4" type="ORF">LX16_2375</name>
</gene>
<accession>A0A562V193</accession>
<feature type="binding site" evidence="2">
    <location>
        <position position="78"/>
    </location>
    <ligand>
        <name>substrate</name>
    </ligand>
</feature>
<dbReference type="EMBL" id="VLLL01000006">
    <property type="protein sequence ID" value="TWJ11648.1"/>
    <property type="molecule type" value="Genomic_DNA"/>
</dbReference>
<feature type="binding site" evidence="2">
    <location>
        <position position="265"/>
    </location>
    <ligand>
        <name>substrate</name>
    </ligand>
</feature>
<organism evidence="4 5">
    <name type="scientific">Stackebrandtia albiflava</name>
    <dbReference type="NCBI Taxonomy" id="406432"/>
    <lineage>
        <taxon>Bacteria</taxon>
        <taxon>Bacillati</taxon>
        <taxon>Actinomycetota</taxon>
        <taxon>Actinomycetes</taxon>
        <taxon>Glycomycetales</taxon>
        <taxon>Glycomycetaceae</taxon>
        <taxon>Stackebrandtia</taxon>
    </lineage>
</organism>
<feature type="binding site" evidence="2">
    <location>
        <position position="291"/>
    </location>
    <ligand>
        <name>substrate</name>
    </ligand>
</feature>